<evidence type="ECO:0008006" key="11">
    <source>
        <dbReference type="Google" id="ProtNLM"/>
    </source>
</evidence>
<name>A0A067T274_GALM3</name>
<keyword evidence="4 8" id="KW-0479">Metal-binding</keyword>
<dbReference type="OrthoDB" id="6692864at2759"/>
<comment type="cofactor">
    <cofactor evidence="1 8">
        <name>heme</name>
        <dbReference type="ChEBI" id="CHEBI:30413"/>
    </cofactor>
</comment>
<dbReference type="InterPro" id="IPR050121">
    <property type="entry name" value="Cytochrome_P450_monoxygenase"/>
</dbReference>
<dbReference type="STRING" id="685588.A0A067T274"/>
<evidence type="ECO:0000313" key="9">
    <source>
        <dbReference type="EMBL" id="KDR74014.1"/>
    </source>
</evidence>
<gene>
    <name evidence="9" type="ORF">GALMADRAFT_250743</name>
</gene>
<comment type="pathway">
    <text evidence="2">Secondary metabolite biosynthesis.</text>
</comment>
<dbReference type="GO" id="GO:0016705">
    <property type="term" value="F:oxidoreductase activity, acting on paired donors, with incorporation or reduction of molecular oxygen"/>
    <property type="evidence" value="ECO:0007669"/>
    <property type="project" value="InterPro"/>
</dbReference>
<comment type="similarity">
    <text evidence="3">Belongs to the cytochrome P450 family.</text>
</comment>
<organism evidence="9 10">
    <name type="scientific">Galerina marginata (strain CBS 339.88)</name>
    <dbReference type="NCBI Taxonomy" id="685588"/>
    <lineage>
        <taxon>Eukaryota</taxon>
        <taxon>Fungi</taxon>
        <taxon>Dikarya</taxon>
        <taxon>Basidiomycota</taxon>
        <taxon>Agaricomycotina</taxon>
        <taxon>Agaricomycetes</taxon>
        <taxon>Agaricomycetidae</taxon>
        <taxon>Agaricales</taxon>
        <taxon>Agaricineae</taxon>
        <taxon>Strophariaceae</taxon>
        <taxon>Galerina</taxon>
    </lineage>
</organism>
<evidence type="ECO:0000256" key="7">
    <source>
        <dbReference type="ARBA" id="ARBA00023033"/>
    </source>
</evidence>
<evidence type="ECO:0000256" key="1">
    <source>
        <dbReference type="ARBA" id="ARBA00001971"/>
    </source>
</evidence>
<dbReference type="CDD" id="cd11061">
    <property type="entry name" value="CYP67-like"/>
    <property type="match status" value="1"/>
</dbReference>
<feature type="binding site" description="axial binding residue" evidence="8">
    <location>
        <position position="502"/>
    </location>
    <ligand>
        <name>heme</name>
        <dbReference type="ChEBI" id="CHEBI:30413"/>
    </ligand>
    <ligandPart>
        <name>Fe</name>
        <dbReference type="ChEBI" id="CHEBI:18248"/>
    </ligandPart>
</feature>
<dbReference type="HOGENOM" id="CLU_001570_14_10_1"/>
<dbReference type="InterPro" id="IPR002401">
    <property type="entry name" value="Cyt_P450_E_grp-I"/>
</dbReference>
<dbReference type="InterPro" id="IPR001128">
    <property type="entry name" value="Cyt_P450"/>
</dbReference>
<dbReference type="Proteomes" id="UP000027222">
    <property type="component" value="Unassembled WGS sequence"/>
</dbReference>
<dbReference type="GO" id="GO:0020037">
    <property type="term" value="F:heme binding"/>
    <property type="evidence" value="ECO:0007669"/>
    <property type="project" value="InterPro"/>
</dbReference>
<dbReference type="PANTHER" id="PTHR24305">
    <property type="entry name" value="CYTOCHROME P450"/>
    <property type="match status" value="1"/>
</dbReference>
<dbReference type="GO" id="GO:0005506">
    <property type="term" value="F:iron ion binding"/>
    <property type="evidence" value="ECO:0007669"/>
    <property type="project" value="InterPro"/>
</dbReference>
<sequence length="560" mass="62966">MAHLIHGKASVVWIEICVALVTHAWVRKHEPKSLTKLLLGLIITPSCPVAILWSSHWGTHVVWQPYVIFYTALLLSIVTYRISPFHPLAQHPGPILCKVSKLWLTYVAYRGKLHEYHKYLHDTYGQIVRVGPNELSITDKEYIPLVLGSPGLPKGPLWDGRIVTSANSKNKNNSLISVPDLQRHAQLRKPWNKAFGSAPLKDFADILTHKALELSGHLVGICWSSQNHRAHIDLAQWISFFSFDFMGDMAFDGSFELMRNGDKDGLWRGMESALLTASLSQHIPWIANAIRAMPFTGKGMRDFGAFAVKQAKLRSTKEVYRRDLFYHLLNVTDPDSTTDPFPVIVSNSVLTIIAGSDTSATVLSNIIFYLLVNHEYLVALRAEIDQNFPFAEQAPIIVTKLAGMKLLNAIINETLRLLPPLPISIQRAPQKGSGGKFIGKTFIPEGTGINIPPYCLHRDPRYFAPRTEEFWPERWLIDNPGDPNFILDLAAFIPFSFGPANCAGKPLAMLELRYITTMLVRQFDISFETGFETDLWEKNLLDRFVLTKGPLPVVLSLRGT</sequence>
<dbReference type="GO" id="GO:0004497">
    <property type="term" value="F:monooxygenase activity"/>
    <property type="evidence" value="ECO:0007669"/>
    <property type="project" value="UniProtKB-KW"/>
</dbReference>
<keyword evidence="8" id="KW-0349">Heme</keyword>
<dbReference type="Gene3D" id="1.10.630.10">
    <property type="entry name" value="Cytochrome P450"/>
    <property type="match status" value="1"/>
</dbReference>
<evidence type="ECO:0000256" key="8">
    <source>
        <dbReference type="PIRSR" id="PIRSR602401-1"/>
    </source>
</evidence>
<dbReference type="PRINTS" id="PR00385">
    <property type="entry name" value="P450"/>
</dbReference>
<keyword evidence="7" id="KW-0503">Monooxygenase</keyword>
<evidence type="ECO:0000256" key="3">
    <source>
        <dbReference type="ARBA" id="ARBA00010617"/>
    </source>
</evidence>
<evidence type="ECO:0000256" key="6">
    <source>
        <dbReference type="ARBA" id="ARBA00023004"/>
    </source>
</evidence>
<keyword evidence="6 8" id="KW-0408">Iron</keyword>
<dbReference type="PANTHER" id="PTHR24305:SF187">
    <property type="entry name" value="P450, PUTATIVE (EUROFUNG)-RELATED"/>
    <property type="match status" value="1"/>
</dbReference>
<evidence type="ECO:0000256" key="5">
    <source>
        <dbReference type="ARBA" id="ARBA00023002"/>
    </source>
</evidence>
<keyword evidence="10" id="KW-1185">Reference proteome</keyword>
<evidence type="ECO:0000256" key="4">
    <source>
        <dbReference type="ARBA" id="ARBA00022723"/>
    </source>
</evidence>
<dbReference type="Pfam" id="PF00067">
    <property type="entry name" value="p450"/>
    <property type="match status" value="1"/>
</dbReference>
<protein>
    <recommendedName>
        <fullName evidence="11">Cytochrome P450</fullName>
    </recommendedName>
</protein>
<dbReference type="InterPro" id="IPR036396">
    <property type="entry name" value="Cyt_P450_sf"/>
</dbReference>
<dbReference type="PRINTS" id="PR00463">
    <property type="entry name" value="EP450I"/>
</dbReference>
<proteinExistence type="inferred from homology"/>
<evidence type="ECO:0000256" key="2">
    <source>
        <dbReference type="ARBA" id="ARBA00005179"/>
    </source>
</evidence>
<dbReference type="EMBL" id="KL142384">
    <property type="protein sequence ID" value="KDR74014.1"/>
    <property type="molecule type" value="Genomic_DNA"/>
</dbReference>
<reference evidence="10" key="1">
    <citation type="journal article" date="2014" name="Proc. Natl. Acad. Sci. U.S.A.">
        <title>Extensive sampling of basidiomycete genomes demonstrates inadequacy of the white-rot/brown-rot paradigm for wood decay fungi.</title>
        <authorList>
            <person name="Riley R."/>
            <person name="Salamov A.A."/>
            <person name="Brown D.W."/>
            <person name="Nagy L.G."/>
            <person name="Floudas D."/>
            <person name="Held B.W."/>
            <person name="Levasseur A."/>
            <person name="Lombard V."/>
            <person name="Morin E."/>
            <person name="Otillar R."/>
            <person name="Lindquist E.A."/>
            <person name="Sun H."/>
            <person name="LaButti K.M."/>
            <person name="Schmutz J."/>
            <person name="Jabbour D."/>
            <person name="Luo H."/>
            <person name="Baker S.E."/>
            <person name="Pisabarro A.G."/>
            <person name="Walton J.D."/>
            <person name="Blanchette R.A."/>
            <person name="Henrissat B."/>
            <person name="Martin F."/>
            <person name="Cullen D."/>
            <person name="Hibbett D.S."/>
            <person name="Grigoriev I.V."/>
        </authorList>
    </citation>
    <scope>NUCLEOTIDE SEQUENCE [LARGE SCALE GENOMIC DNA]</scope>
    <source>
        <strain evidence="10">CBS 339.88</strain>
    </source>
</reference>
<dbReference type="AlphaFoldDB" id="A0A067T274"/>
<evidence type="ECO:0000313" key="10">
    <source>
        <dbReference type="Proteomes" id="UP000027222"/>
    </source>
</evidence>
<dbReference type="SUPFAM" id="SSF48264">
    <property type="entry name" value="Cytochrome P450"/>
    <property type="match status" value="1"/>
</dbReference>
<keyword evidence="5" id="KW-0560">Oxidoreductase</keyword>
<accession>A0A067T274</accession>